<dbReference type="PANTHER" id="PTHR30055">
    <property type="entry name" value="HTH-TYPE TRANSCRIPTIONAL REGULATOR RUTR"/>
    <property type="match status" value="1"/>
</dbReference>
<feature type="region of interest" description="Disordered" evidence="5">
    <location>
        <begin position="1"/>
        <end position="20"/>
    </location>
</feature>
<keyword evidence="8" id="KW-1185">Reference proteome</keyword>
<dbReference type="Proteomes" id="UP000242367">
    <property type="component" value="Unassembled WGS sequence"/>
</dbReference>
<evidence type="ECO:0000313" key="8">
    <source>
        <dbReference type="Proteomes" id="UP000242367"/>
    </source>
</evidence>
<dbReference type="Gene3D" id="1.10.357.10">
    <property type="entry name" value="Tetracycline Repressor, domain 2"/>
    <property type="match status" value="1"/>
</dbReference>
<dbReference type="SUPFAM" id="SSF46689">
    <property type="entry name" value="Homeodomain-like"/>
    <property type="match status" value="1"/>
</dbReference>
<dbReference type="PANTHER" id="PTHR30055:SF234">
    <property type="entry name" value="HTH-TYPE TRANSCRIPTIONAL REGULATOR BETI"/>
    <property type="match status" value="1"/>
</dbReference>
<sequence length="223" mass="23912">MSVSRRAVGRPRAVSRPSSGLSPREEILAAAGELFTVRGYAATSTREIAERAGIRQASMYHYFGGKEEILASLLESTVRPSLETARTLGDASAPPEARLWALCYQDARLLCTGTHNLGALYLLPEAERVTGFQDLRAELKDAYDDLLARTAAASALPDDERTARSRLVFSLVEGVILIRRDNPGLDPDGTAGATANAALRVGGVPERDLPRLARLGRGLLDAA</sequence>
<keyword evidence="2 4" id="KW-0238">DNA-binding</keyword>
<dbReference type="InterPro" id="IPR009057">
    <property type="entry name" value="Homeodomain-like_sf"/>
</dbReference>
<evidence type="ECO:0000256" key="2">
    <source>
        <dbReference type="ARBA" id="ARBA00023125"/>
    </source>
</evidence>
<feature type="DNA-binding region" description="H-T-H motif" evidence="4">
    <location>
        <begin position="44"/>
        <end position="63"/>
    </location>
</feature>
<dbReference type="InterPro" id="IPR050109">
    <property type="entry name" value="HTH-type_TetR-like_transc_reg"/>
</dbReference>
<evidence type="ECO:0000256" key="5">
    <source>
        <dbReference type="SAM" id="MobiDB-lite"/>
    </source>
</evidence>
<feature type="domain" description="HTH tetR-type" evidence="6">
    <location>
        <begin position="21"/>
        <end position="81"/>
    </location>
</feature>
<dbReference type="AlphaFoldDB" id="A0A2P4UQT7"/>
<accession>A0A2P4UQT7</accession>
<dbReference type="EMBL" id="MTBP01000001">
    <property type="protein sequence ID" value="POM27400.1"/>
    <property type="molecule type" value="Genomic_DNA"/>
</dbReference>
<dbReference type="GO" id="GO:0003700">
    <property type="term" value="F:DNA-binding transcription factor activity"/>
    <property type="evidence" value="ECO:0007669"/>
    <property type="project" value="TreeGrafter"/>
</dbReference>
<protein>
    <submittedName>
        <fullName evidence="7">HTH-type transcriptional repressor KstR2</fullName>
    </submittedName>
</protein>
<evidence type="ECO:0000256" key="3">
    <source>
        <dbReference type="ARBA" id="ARBA00023163"/>
    </source>
</evidence>
<dbReference type="Pfam" id="PF00440">
    <property type="entry name" value="TetR_N"/>
    <property type="match status" value="1"/>
</dbReference>
<proteinExistence type="predicted"/>
<gene>
    <name evidence="7" type="primary">kstR2_3</name>
    <name evidence="7" type="ORF">BTM25_18140</name>
</gene>
<name>A0A2P4UQT7_9ACTN</name>
<reference evidence="7 8" key="1">
    <citation type="journal article" date="2017" name="Chemistry">
        <title>Isolation, Biosynthesis and Chemical Modifications of Rubterolones A-F: Rare Tropolone Alkaloids from Actinomadura sp. 5-2.</title>
        <authorList>
            <person name="Guo H."/>
            <person name="Benndorf R."/>
            <person name="Leichnitz D."/>
            <person name="Klassen J.L."/>
            <person name="Vollmers J."/>
            <person name="Gorls H."/>
            <person name="Steinacker M."/>
            <person name="Weigel C."/>
            <person name="Dahse H.M."/>
            <person name="Kaster A.K."/>
            <person name="de Beer Z.W."/>
            <person name="Poulsen M."/>
            <person name="Beemelmanns C."/>
        </authorList>
    </citation>
    <scope>NUCLEOTIDE SEQUENCE [LARGE SCALE GENOMIC DNA]</scope>
    <source>
        <strain evidence="7 8">5-2</strain>
    </source>
</reference>
<keyword evidence="3" id="KW-0804">Transcription</keyword>
<dbReference type="PRINTS" id="PR00455">
    <property type="entry name" value="HTHTETR"/>
</dbReference>
<evidence type="ECO:0000256" key="4">
    <source>
        <dbReference type="PROSITE-ProRule" id="PRU00335"/>
    </source>
</evidence>
<evidence type="ECO:0000256" key="1">
    <source>
        <dbReference type="ARBA" id="ARBA00023015"/>
    </source>
</evidence>
<dbReference type="GO" id="GO:0000976">
    <property type="term" value="F:transcription cis-regulatory region binding"/>
    <property type="evidence" value="ECO:0007669"/>
    <property type="project" value="TreeGrafter"/>
</dbReference>
<dbReference type="PROSITE" id="PS50977">
    <property type="entry name" value="HTH_TETR_2"/>
    <property type="match status" value="1"/>
</dbReference>
<organism evidence="7 8">
    <name type="scientific">Actinomadura rubteroloni</name>
    <dbReference type="NCBI Taxonomy" id="1926885"/>
    <lineage>
        <taxon>Bacteria</taxon>
        <taxon>Bacillati</taxon>
        <taxon>Actinomycetota</taxon>
        <taxon>Actinomycetes</taxon>
        <taxon>Streptosporangiales</taxon>
        <taxon>Thermomonosporaceae</taxon>
        <taxon>Actinomadura</taxon>
    </lineage>
</organism>
<comment type="caution">
    <text evidence="7">The sequence shown here is derived from an EMBL/GenBank/DDBJ whole genome shotgun (WGS) entry which is preliminary data.</text>
</comment>
<evidence type="ECO:0000313" key="7">
    <source>
        <dbReference type="EMBL" id="POM27400.1"/>
    </source>
</evidence>
<dbReference type="RefSeq" id="WP_205648006.1">
    <property type="nucleotide sequence ID" value="NZ_MTBP01000001.1"/>
</dbReference>
<keyword evidence="1" id="KW-0805">Transcription regulation</keyword>
<dbReference type="InterPro" id="IPR001647">
    <property type="entry name" value="HTH_TetR"/>
</dbReference>
<evidence type="ECO:0000259" key="6">
    <source>
        <dbReference type="PROSITE" id="PS50977"/>
    </source>
</evidence>